<dbReference type="PANTHER" id="PTHR10000:SF8">
    <property type="entry name" value="HAD SUPERFAMILY HYDROLASE-LIKE, TYPE 3"/>
    <property type="match status" value="1"/>
</dbReference>
<evidence type="ECO:0000313" key="1">
    <source>
        <dbReference type="EMBL" id="QBQ07649.1"/>
    </source>
</evidence>
<dbReference type="GO" id="GO:0016791">
    <property type="term" value="F:phosphatase activity"/>
    <property type="evidence" value="ECO:0007669"/>
    <property type="project" value="TreeGrafter"/>
</dbReference>
<evidence type="ECO:0000313" key="2">
    <source>
        <dbReference type="Proteomes" id="UP000294309"/>
    </source>
</evidence>
<keyword evidence="1" id="KW-0378">Hydrolase</keyword>
<dbReference type="OrthoDB" id="9781413at2"/>
<dbReference type="SFLD" id="SFLDG01140">
    <property type="entry name" value="C2.B:_Phosphomannomutase_and_P"/>
    <property type="match status" value="1"/>
</dbReference>
<dbReference type="InterPro" id="IPR006379">
    <property type="entry name" value="HAD-SF_hydro_IIB"/>
</dbReference>
<dbReference type="InterPro" id="IPR023214">
    <property type="entry name" value="HAD_sf"/>
</dbReference>
<proteinExistence type="predicted"/>
<dbReference type="PANTHER" id="PTHR10000">
    <property type="entry name" value="PHOSPHOSERINE PHOSPHATASE"/>
    <property type="match status" value="1"/>
</dbReference>
<dbReference type="NCBIfam" id="TIGR01484">
    <property type="entry name" value="HAD-SF-IIB"/>
    <property type="match status" value="1"/>
</dbReference>
<name>A0A4V1AQ88_9MOLU</name>
<keyword evidence="2" id="KW-1185">Reference proteome</keyword>
<organism evidence="1 2">
    <name type="scientific">Spiroplasma gladiatoris</name>
    <dbReference type="NCBI Taxonomy" id="2143"/>
    <lineage>
        <taxon>Bacteria</taxon>
        <taxon>Bacillati</taxon>
        <taxon>Mycoplasmatota</taxon>
        <taxon>Mollicutes</taxon>
        <taxon>Entomoplasmatales</taxon>
        <taxon>Spiroplasmataceae</taxon>
        <taxon>Spiroplasma</taxon>
    </lineage>
</organism>
<accession>A0A4V1AQ88</accession>
<sequence length="278" mass="31652">MIKAILLDIDGTLTNNQKQILPKTKQALLEAQNKGIKLILASGRPTKGLYKYAKELEMDKHNGLLISFNGAVIYNFQTKQKIYEQSIDHRDVIDVLNHMKNFEVIPMIYDDNYIYVNNVYKNQVASKVFGNINIIEYEARNTDYLLCEKPDLSQELNFNVCKILVAGDPDYLINNYKNMAKPFLDKLNSMFTAEFYYEFTDKGVDKANALSKVLPSLNLKQDELIAFGDGHNDLTMIEYSGIGVAMGNAVEELKSRAQFITKTNEEDGIAFALEKYLL</sequence>
<dbReference type="KEGG" id="sgq:SGLAD_v1c04500"/>
<dbReference type="RefSeq" id="WP_134297442.1">
    <property type="nucleotide sequence ID" value="NZ_CP038013.1"/>
</dbReference>
<dbReference type="SFLD" id="SFLDS00003">
    <property type="entry name" value="Haloacid_Dehalogenase"/>
    <property type="match status" value="1"/>
</dbReference>
<dbReference type="AlphaFoldDB" id="A0A4V1AQ88"/>
<dbReference type="GO" id="GO:0005829">
    <property type="term" value="C:cytosol"/>
    <property type="evidence" value="ECO:0007669"/>
    <property type="project" value="TreeGrafter"/>
</dbReference>
<protein>
    <submittedName>
        <fullName evidence="1">Cof-type HAD-IIB family hydrolase</fullName>
    </submittedName>
</protein>
<dbReference type="SUPFAM" id="SSF56784">
    <property type="entry name" value="HAD-like"/>
    <property type="match status" value="1"/>
</dbReference>
<gene>
    <name evidence="1" type="ORF">SGLAD_v1c04500</name>
</gene>
<dbReference type="EMBL" id="CP038013">
    <property type="protein sequence ID" value="QBQ07649.1"/>
    <property type="molecule type" value="Genomic_DNA"/>
</dbReference>
<dbReference type="NCBIfam" id="TIGR00099">
    <property type="entry name" value="Cof-subfamily"/>
    <property type="match status" value="1"/>
</dbReference>
<dbReference type="Gene3D" id="3.40.50.1000">
    <property type="entry name" value="HAD superfamily/HAD-like"/>
    <property type="match status" value="1"/>
</dbReference>
<dbReference type="InterPro" id="IPR036412">
    <property type="entry name" value="HAD-like_sf"/>
</dbReference>
<dbReference type="CDD" id="cd07516">
    <property type="entry name" value="HAD_Pase"/>
    <property type="match status" value="1"/>
</dbReference>
<dbReference type="Gene3D" id="3.30.1240.10">
    <property type="match status" value="1"/>
</dbReference>
<dbReference type="Pfam" id="PF08282">
    <property type="entry name" value="Hydrolase_3"/>
    <property type="match status" value="1"/>
</dbReference>
<reference evidence="1 2" key="1">
    <citation type="submission" date="2019-03" db="EMBL/GenBank/DDBJ databases">
        <title>Complete genome sequence of Spiroplasma gladiatoris TG-1 (DSM 22552).</title>
        <authorList>
            <person name="Lin Y.-C."/>
            <person name="Chou L."/>
            <person name="Kuo C.-H."/>
        </authorList>
    </citation>
    <scope>NUCLEOTIDE SEQUENCE [LARGE SCALE GENOMIC DNA]</scope>
    <source>
        <strain evidence="1 2">TG-1</strain>
    </source>
</reference>
<dbReference type="GO" id="GO:0000287">
    <property type="term" value="F:magnesium ion binding"/>
    <property type="evidence" value="ECO:0007669"/>
    <property type="project" value="TreeGrafter"/>
</dbReference>
<dbReference type="SFLD" id="SFLDG01144">
    <property type="entry name" value="C2.B.4:_PGP_Like"/>
    <property type="match status" value="1"/>
</dbReference>
<dbReference type="Proteomes" id="UP000294309">
    <property type="component" value="Chromosome"/>
</dbReference>
<dbReference type="InterPro" id="IPR000150">
    <property type="entry name" value="Cof"/>
</dbReference>